<evidence type="ECO:0000256" key="5">
    <source>
        <dbReference type="ARBA" id="ARBA00022842"/>
    </source>
</evidence>
<accession>A0A2B7XEA0</accession>
<dbReference type="Pfam" id="PF12804">
    <property type="entry name" value="NTP_transf_3"/>
    <property type="match status" value="1"/>
</dbReference>
<evidence type="ECO:0000313" key="10">
    <source>
        <dbReference type="Proteomes" id="UP000224634"/>
    </source>
</evidence>
<evidence type="ECO:0000256" key="4">
    <source>
        <dbReference type="ARBA" id="ARBA00022741"/>
    </source>
</evidence>
<dbReference type="InterPro" id="IPR029044">
    <property type="entry name" value="Nucleotide-diphossugar_trans"/>
</dbReference>
<keyword evidence="7" id="KW-0501">Molybdenum cofactor biosynthesis</keyword>
<evidence type="ECO:0000256" key="7">
    <source>
        <dbReference type="ARBA" id="ARBA00023150"/>
    </source>
</evidence>
<protein>
    <recommendedName>
        <fullName evidence="8">MobA-like NTP transferase domain-containing protein</fullName>
    </recommendedName>
</protein>
<reference evidence="9 10" key="1">
    <citation type="submission" date="2017-10" db="EMBL/GenBank/DDBJ databases">
        <title>Comparative genomics in systemic dimorphic fungi from Ajellomycetaceae.</title>
        <authorList>
            <person name="Munoz J.F."/>
            <person name="Mcewen J.G."/>
            <person name="Clay O.K."/>
            <person name="Cuomo C.A."/>
        </authorList>
    </citation>
    <scope>NUCLEOTIDE SEQUENCE [LARGE SCALE GENOMIC DNA]</scope>
    <source>
        <strain evidence="9 10">UAMH7299</strain>
    </source>
</reference>
<dbReference type="EMBL" id="PDNA01000173">
    <property type="protein sequence ID" value="PGH07062.1"/>
    <property type="molecule type" value="Genomic_DNA"/>
</dbReference>
<dbReference type="Gene3D" id="3.90.550.10">
    <property type="entry name" value="Spore Coat Polysaccharide Biosynthesis Protein SpsA, Chain A"/>
    <property type="match status" value="1"/>
</dbReference>
<evidence type="ECO:0000259" key="8">
    <source>
        <dbReference type="Pfam" id="PF12804"/>
    </source>
</evidence>
<dbReference type="PANTHER" id="PTHR19136">
    <property type="entry name" value="MOLYBDENUM COFACTOR GUANYLYLTRANSFERASE"/>
    <property type="match status" value="1"/>
</dbReference>
<dbReference type="GO" id="GO:0016779">
    <property type="term" value="F:nucleotidyltransferase activity"/>
    <property type="evidence" value="ECO:0007669"/>
    <property type="project" value="UniProtKB-ARBA"/>
</dbReference>
<evidence type="ECO:0000256" key="3">
    <source>
        <dbReference type="ARBA" id="ARBA00022723"/>
    </source>
</evidence>
<dbReference type="Proteomes" id="UP000224634">
    <property type="component" value="Unassembled WGS sequence"/>
</dbReference>
<dbReference type="SUPFAM" id="SSF53448">
    <property type="entry name" value="Nucleotide-diphospho-sugar transferases"/>
    <property type="match status" value="1"/>
</dbReference>
<dbReference type="GO" id="GO:0005525">
    <property type="term" value="F:GTP binding"/>
    <property type="evidence" value="ECO:0007669"/>
    <property type="project" value="UniProtKB-KW"/>
</dbReference>
<evidence type="ECO:0000256" key="1">
    <source>
        <dbReference type="ARBA" id="ARBA00022490"/>
    </source>
</evidence>
<keyword evidence="1" id="KW-0963">Cytoplasm</keyword>
<keyword evidence="3" id="KW-0479">Metal-binding</keyword>
<keyword evidence="10" id="KW-1185">Reference proteome</keyword>
<proteinExistence type="predicted"/>
<dbReference type="AlphaFoldDB" id="A0A2B7XEA0"/>
<dbReference type="OrthoDB" id="20872at2759"/>
<name>A0A2B7XEA0_POLH7</name>
<keyword evidence="2" id="KW-0808">Transferase</keyword>
<dbReference type="GO" id="GO:0006777">
    <property type="term" value="P:Mo-molybdopterin cofactor biosynthetic process"/>
    <property type="evidence" value="ECO:0007669"/>
    <property type="project" value="UniProtKB-KW"/>
</dbReference>
<dbReference type="CDD" id="cd02503">
    <property type="entry name" value="MobA"/>
    <property type="match status" value="1"/>
</dbReference>
<dbReference type="PANTHER" id="PTHR19136:SF81">
    <property type="entry name" value="MOLYBDENUM COFACTOR GUANYLYLTRANSFERASE"/>
    <property type="match status" value="1"/>
</dbReference>
<keyword evidence="4" id="KW-0547">Nucleotide-binding</keyword>
<evidence type="ECO:0000256" key="6">
    <source>
        <dbReference type="ARBA" id="ARBA00023134"/>
    </source>
</evidence>
<evidence type="ECO:0000256" key="2">
    <source>
        <dbReference type="ARBA" id="ARBA00022679"/>
    </source>
</evidence>
<dbReference type="GO" id="GO:0046872">
    <property type="term" value="F:metal ion binding"/>
    <property type="evidence" value="ECO:0007669"/>
    <property type="project" value="UniProtKB-KW"/>
</dbReference>
<keyword evidence="6" id="KW-0342">GTP-binding</keyword>
<keyword evidence="5" id="KW-0460">Magnesium</keyword>
<dbReference type="InterPro" id="IPR013482">
    <property type="entry name" value="Molybde_CF_guanTrfase"/>
</dbReference>
<sequence length="216" mass="24002">MILKPILLAGGQSSRMGRPKHLLPFIDGQPLYMHLLKLLKLACPASETIYMSLRDTAQQVEHSPKGSSASQKERGNFNIQFIYDGNGDERSYQQTDIGPASGLIAAHHHNPTAHWLVVACDFPLLTLQALQQLHTSFEEPVTCFRNRDGYCEPLLGIWGPEALRKLENNVAHGITGPSFTVKELGGAMINAEDEKLLFNANTNEEWAKMVELLNIN</sequence>
<feature type="domain" description="MobA-like NTP transferase" evidence="8">
    <location>
        <begin position="6"/>
        <end position="169"/>
    </location>
</feature>
<gene>
    <name evidence="9" type="ORF">AJ80_08075</name>
</gene>
<dbReference type="InterPro" id="IPR025877">
    <property type="entry name" value="MobA-like_NTP_Trfase"/>
</dbReference>
<organism evidence="9 10">
    <name type="scientific">Polytolypa hystricis (strain UAMH7299)</name>
    <dbReference type="NCBI Taxonomy" id="1447883"/>
    <lineage>
        <taxon>Eukaryota</taxon>
        <taxon>Fungi</taxon>
        <taxon>Dikarya</taxon>
        <taxon>Ascomycota</taxon>
        <taxon>Pezizomycotina</taxon>
        <taxon>Eurotiomycetes</taxon>
        <taxon>Eurotiomycetidae</taxon>
        <taxon>Onygenales</taxon>
        <taxon>Onygenales incertae sedis</taxon>
        <taxon>Polytolypa</taxon>
    </lineage>
</organism>
<evidence type="ECO:0000313" key="9">
    <source>
        <dbReference type="EMBL" id="PGH07062.1"/>
    </source>
</evidence>
<comment type="caution">
    <text evidence="9">The sequence shown here is derived from an EMBL/GenBank/DDBJ whole genome shotgun (WGS) entry which is preliminary data.</text>
</comment>